<dbReference type="GO" id="GO:0008381">
    <property type="term" value="F:mechanosensitive monoatomic ion channel activity"/>
    <property type="evidence" value="ECO:0007669"/>
    <property type="project" value="InterPro"/>
</dbReference>
<evidence type="ECO:0000259" key="10">
    <source>
        <dbReference type="PROSITE" id="PS50914"/>
    </source>
</evidence>
<dbReference type="GO" id="GO:0005886">
    <property type="term" value="C:plasma membrane"/>
    <property type="evidence" value="ECO:0007669"/>
    <property type="project" value="UniProtKB-SubCell"/>
</dbReference>
<evidence type="ECO:0000313" key="11">
    <source>
        <dbReference type="EMBL" id="CAA6805518.1"/>
    </source>
</evidence>
<dbReference type="SUPFAM" id="SSF50182">
    <property type="entry name" value="Sm-like ribonucleoproteins"/>
    <property type="match status" value="1"/>
</dbReference>
<feature type="region of interest" description="Disordered" evidence="8">
    <location>
        <begin position="444"/>
        <end position="467"/>
    </location>
</feature>
<feature type="compositionally biased region" description="Polar residues" evidence="8">
    <location>
        <begin position="452"/>
        <end position="467"/>
    </location>
</feature>
<keyword evidence="5 7" id="KW-1133">Transmembrane helix</keyword>
<dbReference type="InterPro" id="IPR010920">
    <property type="entry name" value="LSM_dom_sf"/>
</dbReference>
<evidence type="ECO:0000256" key="5">
    <source>
        <dbReference type="ARBA" id="ARBA00022989"/>
    </source>
</evidence>
<name>A0A6S6SH80_9GAMM</name>
<dbReference type="Gene3D" id="1.10.287.1260">
    <property type="match status" value="1"/>
</dbReference>
<comment type="subunit">
    <text evidence="7">Homoheptamer.</text>
</comment>
<dbReference type="InterPro" id="IPR023408">
    <property type="entry name" value="MscS_beta-dom_sf"/>
</dbReference>
<feature type="signal peptide" evidence="9">
    <location>
        <begin position="1"/>
        <end position="24"/>
    </location>
</feature>
<evidence type="ECO:0000256" key="9">
    <source>
        <dbReference type="SAM" id="SignalP"/>
    </source>
</evidence>
<feature type="chain" id="PRO_5027643521" description="Small-conductance mechanosensitive channel" evidence="9">
    <location>
        <begin position="25"/>
        <end position="467"/>
    </location>
</feature>
<evidence type="ECO:0000256" key="6">
    <source>
        <dbReference type="ARBA" id="ARBA00023136"/>
    </source>
</evidence>
<dbReference type="PANTHER" id="PTHR30221">
    <property type="entry name" value="SMALL-CONDUCTANCE MECHANOSENSITIVE CHANNEL"/>
    <property type="match status" value="1"/>
</dbReference>
<dbReference type="InterPro" id="IPR007055">
    <property type="entry name" value="BON_dom"/>
</dbReference>
<keyword evidence="6 7" id="KW-0472">Membrane</keyword>
<comment type="subcellular location">
    <subcellularLocation>
        <location evidence="7">Cell inner membrane</location>
        <topology evidence="7">Multi-pass membrane protein</topology>
    </subcellularLocation>
    <subcellularLocation>
        <location evidence="1">Cell membrane</location>
        <topology evidence="1">Multi-pass membrane protein</topology>
    </subcellularLocation>
</comment>
<accession>A0A6S6SH80</accession>
<dbReference type="InterPro" id="IPR049278">
    <property type="entry name" value="MS_channel_C"/>
</dbReference>
<evidence type="ECO:0000256" key="7">
    <source>
        <dbReference type="RuleBase" id="RU369025"/>
    </source>
</evidence>
<feature type="transmembrane region" description="Helical" evidence="7">
    <location>
        <begin position="180"/>
        <end position="202"/>
    </location>
</feature>
<keyword evidence="3" id="KW-1003">Cell membrane</keyword>
<comment type="function">
    <text evidence="7">Mechanosensitive channel that participates in the regulation of osmotic pressure changes within the cell, opening in response to stretch forces in the membrane lipid bilayer, without the need for other proteins. Contributes to normal resistance to hypoosmotic shock. Forms an ion channel of 1.0 nanosiemens conductance with a slight preference for anions.</text>
</comment>
<dbReference type="Pfam" id="PF21082">
    <property type="entry name" value="MS_channel_3rd"/>
    <property type="match status" value="1"/>
</dbReference>
<keyword evidence="7" id="KW-0997">Cell inner membrane</keyword>
<protein>
    <recommendedName>
        <fullName evidence="7">Small-conductance mechanosensitive channel</fullName>
    </recommendedName>
</protein>
<dbReference type="Gene3D" id="3.30.70.100">
    <property type="match status" value="1"/>
</dbReference>
<dbReference type="Gene3D" id="2.30.30.60">
    <property type="match status" value="1"/>
</dbReference>
<evidence type="ECO:0000256" key="2">
    <source>
        <dbReference type="ARBA" id="ARBA00008017"/>
    </source>
</evidence>
<comment type="caution">
    <text evidence="7">Lacks conserved residue(s) required for the propagation of feature annotation.</text>
</comment>
<evidence type="ECO:0000256" key="8">
    <source>
        <dbReference type="SAM" id="MobiDB-lite"/>
    </source>
</evidence>
<reference evidence="11" key="1">
    <citation type="submission" date="2020-01" db="EMBL/GenBank/DDBJ databases">
        <authorList>
            <person name="Meier V. D."/>
            <person name="Meier V D."/>
        </authorList>
    </citation>
    <scope>NUCLEOTIDE SEQUENCE</scope>
    <source>
        <strain evidence="11">HLG_WM_MAG_07</strain>
    </source>
</reference>
<keyword evidence="7" id="KW-0406">Ion transport</keyword>
<dbReference type="PANTHER" id="PTHR30221:SF1">
    <property type="entry name" value="SMALL-CONDUCTANCE MECHANOSENSITIVE CHANNEL"/>
    <property type="match status" value="1"/>
</dbReference>
<keyword evidence="7" id="KW-0407">Ion channel</keyword>
<sequence>MKKTALLKLFMLLCLLSLSVSIKADQLTDLITGKSDESAAVTEKVITTNNSAQDDRNIRKRLQEIFSELEELNKVKIVVSNGVVTLQGEVDSASVESKTLQFARQVEGVVEVENELIINRKIQTRLQNTGEKITLLGQQLLSGLPIFILAMLVLSLFWWIGGWMSDRQAFYRRITPNYFIATLLGQITHLIFIIIGIILALVLLDATALIGTILGAAGIVGLAVGFAVRDTVENYIASILLSLRNPFEVKDLVDIDGHVGHVARLTSRATILISPDGNHIRIPNSMVFKSVIVNFTRNPERRFDFEVGVDTDQDLLNVQALALDTLCKISGVMKEPKPSVMIDQLGDSNVLIRLYGWVDQENYSLVKVRSEAIRETKQAFDAANIVMPEPIYKLKVQDVQSFNFPQVLESQTLETSKVSEATHKASVTNTDAVRDISVDRTVENKVAEEQQLDGQENLLNSESPKEM</sequence>
<dbReference type="InterPro" id="IPR045275">
    <property type="entry name" value="MscS_archaea/bacteria_type"/>
</dbReference>
<dbReference type="Gene3D" id="3.30.1340.30">
    <property type="match status" value="1"/>
</dbReference>
<gene>
    <name evidence="11" type="ORF">HELGO_WM11923</name>
</gene>
<feature type="transmembrane region" description="Helical" evidence="7">
    <location>
        <begin position="140"/>
        <end position="160"/>
    </location>
</feature>
<dbReference type="PROSITE" id="PS50914">
    <property type="entry name" value="BON"/>
    <property type="match status" value="1"/>
</dbReference>
<feature type="domain" description="BON" evidence="10">
    <location>
        <begin position="54"/>
        <end position="120"/>
    </location>
</feature>
<dbReference type="AlphaFoldDB" id="A0A6S6SH80"/>
<dbReference type="Pfam" id="PF00924">
    <property type="entry name" value="MS_channel_2nd"/>
    <property type="match status" value="1"/>
</dbReference>
<evidence type="ECO:0000256" key="4">
    <source>
        <dbReference type="ARBA" id="ARBA00022692"/>
    </source>
</evidence>
<proteinExistence type="inferred from homology"/>
<dbReference type="SUPFAM" id="SSF82689">
    <property type="entry name" value="Mechanosensitive channel protein MscS (YggB), C-terminal domain"/>
    <property type="match status" value="1"/>
</dbReference>
<keyword evidence="7" id="KW-0813">Transport</keyword>
<comment type="similarity">
    <text evidence="2 7">Belongs to the MscS (TC 1.A.23) family.</text>
</comment>
<keyword evidence="4 7" id="KW-0812">Transmembrane</keyword>
<dbReference type="EMBL" id="CACVAY010000027">
    <property type="protein sequence ID" value="CAA6805518.1"/>
    <property type="molecule type" value="Genomic_DNA"/>
</dbReference>
<organism evidence="11">
    <name type="scientific">uncultured Thiotrichaceae bacterium</name>
    <dbReference type="NCBI Taxonomy" id="298394"/>
    <lineage>
        <taxon>Bacteria</taxon>
        <taxon>Pseudomonadati</taxon>
        <taxon>Pseudomonadota</taxon>
        <taxon>Gammaproteobacteria</taxon>
        <taxon>Thiotrichales</taxon>
        <taxon>Thiotrichaceae</taxon>
        <taxon>environmental samples</taxon>
    </lineage>
</organism>
<evidence type="ECO:0000256" key="3">
    <source>
        <dbReference type="ARBA" id="ARBA00022475"/>
    </source>
</evidence>
<dbReference type="InterPro" id="IPR006685">
    <property type="entry name" value="MscS_channel_2nd"/>
</dbReference>
<evidence type="ECO:0000256" key="1">
    <source>
        <dbReference type="ARBA" id="ARBA00004651"/>
    </source>
</evidence>
<dbReference type="Pfam" id="PF04972">
    <property type="entry name" value="BON"/>
    <property type="match status" value="1"/>
</dbReference>
<dbReference type="InterPro" id="IPR011066">
    <property type="entry name" value="MscS_channel_C_sf"/>
</dbReference>
<keyword evidence="9" id="KW-0732">Signal</keyword>
<feature type="transmembrane region" description="Helical" evidence="7">
    <location>
        <begin position="208"/>
        <end position="228"/>
    </location>
</feature>